<evidence type="ECO:0000256" key="2">
    <source>
        <dbReference type="ARBA" id="ARBA00022553"/>
    </source>
</evidence>
<feature type="domain" description="Spermatogenesis-associated protein 6 N-terminal" evidence="4">
    <location>
        <begin position="22"/>
        <end position="156"/>
    </location>
</feature>
<dbReference type="PANTHER" id="PTHR16435:SF3">
    <property type="entry name" value="SPERMATOGENESIS-ASSOCIATED PROTEIN 6"/>
    <property type="match status" value="1"/>
</dbReference>
<reference evidence="5" key="1">
    <citation type="journal article" name="BMC Genomics">
        <title>Long-read sequencing and de novo genome assembly of marine medaka (Oryzias melastigma).</title>
        <authorList>
            <person name="Liang P."/>
            <person name="Saqib H.S.A."/>
            <person name="Ni X."/>
            <person name="Shen Y."/>
        </authorList>
    </citation>
    <scope>NUCLEOTIDE SEQUENCE</scope>
    <source>
        <strain evidence="5">Bigg-433</strain>
    </source>
</reference>
<feature type="compositionally biased region" description="Polar residues" evidence="3">
    <location>
        <begin position="193"/>
        <end position="216"/>
    </location>
</feature>
<feature type="region of interest" description="Disordered" evidence="3">
    <location>
        <begin position="283"/>
        <end position="305"/>
    </location>
</feature>
<comment type="similarity">
    <text evidence="1">Belongs to the SPATA6 family.</text>
</comment>
<dbReference type="GO" id="GO:0032027">
    <property type="term" value="F:myosin light chain binding"/>
    <property type="evidence" value="ECO:0007669"/>
    <property type="project" value="InterPro"/>
</dbReference>
<feature type="region of interest" description="Disordered" evidence="3">
    <location>
        <begin position="152"/>
        <end position="240"/>
    </location>
</feature>
<comment type="caution">
    <text evidence="5">The sequence shown here is derived from an EMBL/GenBank/DDBJ whole genome shotgun (WGS) entry which is preliminary data.</text>
</comment>
<evidence type="ECO:0000256" key="3">
    <source>
        <dbReference type="SAM" id="MobiDB-lite"/>
    </source>
</evidence>
<dbReference type="Proteomes" id="UP000646548">
    <property type="component" value="Unassembled WGS sequence"/>
</dbReference>
<organism evidence="5 6">
    <name type="scientific">Oryzias melastigma</name>
    <name type="common">Marine medaka</name>
    <dbReference type="NCBI Taxonomy" id="30732"/>
    <lineage>
        <taxon>Eukaryota</taxon>
        <taxon>Metazoa</taxon>
        <taxon>Chordata</taxon>
        <taxon>Craniata</taxon>
        <taxon>Vertebrata</taxon>
        <taxon>Euteleostomi</taxon>
        <taxon>Actinopterygii</taxon>
        <taxon>Neopterygii</taxon>
        <taxon>Teleostei</taxon>
        <taxon>Neoteleostei</taxon>
        <taxon>Acanthomorphata</taxon>
        <taxon>Ovalentaria</taxon>
        <taxon>Atherinomorphae</taxon>
        <taxon>Beloniformes</taxon>
        <taxon>Adrianichthyidae</taxon>
        <taxon>Oryziinae</taxon>
        <taxon>Oryzias</taxon>
    </lineage>
</organism>
<sequence>MEMKRISASKKPTKSLKCTVYANIRSVTCPGVFLEKRSSIYLTMCIMGQHKPTPSLPPVFPLLFHHKMTFVKTFWGVVDPADVADLLEADTTSFQLIQSAAPEGEILASMEESSRDFLFPKLTSTREGAWREVLLKRSSSFPGISPRVEFTTTSIIEESDGADEHATERAAEHAAECAASPTSCDSPMRLSQIRRSSPTGGNSSAFKADQSLPQNTKGRKRAADAGYQQPTVASRARSLSPYTHRKMCQLSEDARQRLGHLRLGPHLFRKETELQPPFLVPRRRNVSALEGPSSSSERHHSRLRRSLSLSADASLLGSYRPRTDKVESALVKVQPPEASPAHRAPIRSPPDASSLRDRLQKAPSYSQQIHSRVQKLLQTHKSTWNQNLDP</sequence>
<keyword evidence="2" id="KW-0597">Phosphoprotein</keyword>
<dbReference type="AlphaFoldDB" id="A0A834C273"/>
<dbReference type="GO" id="GO:0007283">
    <property type="term" value="P:spermatogenesis"/>
    <property type="evidence" value="ECO:0007669"/>
    <property type="project" value="InterPro"/>
</dbReference>
<dbReference type="GO" id="GO:0120212">
    <property type="term" value="C:sperm head-tail coupling apparatus"/>
    <property type="evidence" value="ECO:0007669"/>
    <property type="project" value="InterPro"/>
</dbReference>
<evidence type="ECO:0000313" key="6">
    <source>
        <dbReference type="Proteomes" id="UP000646548"/>
    </source>
</evidence>
<evidence type="ECO:0000256" key="1">
    <source>
        <dbReference type="ARBA" id="ARBA00006215"/>
    </source>
</evidence>
<gene>
    <name evidence="5" type="ORF">FQA47_012572</name>
</gene>
<feature type="compositionally biased region" description="Basic and acidic residues" evidence="3">
    <location>
        <begin position="162"/>
        <end position="175"/>
    </location>
</feature>
<dbReference type="PANTHER" id="PTHR16435">
    <property type="entry name" value="SPERMATOGENESIS-ASSOCIATED PROTEIN 6 SPATA6"/>
    <property type="match status" value="1"/>
</dbReference>
<feature type="region of interest" description="Disordered" evidence="3">
    <location>
        <begin position="333"/>
        <end position="371"/>
    </location>
</feature>
<accession>A0A834C273</accession>
<dbReference type="InterPro" id="IPR032732">
    <property type="entry name" value="SPATA6_N"/>
</dbReference>
<proteinExistence type="inferred from homology"/>
<dbReference type="Pfam" id="PF14909">
    <property type="entry name" value="SPATA6"/>
    <property type="match status" value="1"/>
</dbReference>
<evidence type="ECO:0000313" key="5">
    <source>
        <dbReference type="EMBL" id="KAF6721390.1"/>
    </source>
</evidence>
<protein>
    <submittedName>
        <fullName evidence="5">Spermatogenesis-associated protein 6</fullName>
    </submittedName>
</protein>
<evidence type="ECO:0000259" key="4">
    <source>
        <dbReference type="Pfam" id="PF14909"/>
    </source>
</evidence>
<dbReference type="EMBL" id="WKFB01000491">
    <property type="protein sequence ID" value="KAF6721390.1"/>
    <property type="molecule type" value="Genomic_DNA"/>
</dbReference>
<dbReference type="InterPro" id="IPR042769">
    <property type="entry name" value="SPATA6_fam"/>
</dbReference>
<name>A0A834C273_ORYME</name>